<organism evidence="1 2">
    <name type="scientific">Sphaceloma murrayae</name>
    <dbReference type="NCBI Taxonomy" id="2082308"/>
    <lineage>
        <taxon>Eukaryota</taxon>
        <taxon>Fungi</taxon>
        <taxon>Dikarya</taxon>
        <taxon>Ascomycota</taxon>
        <taxon>Pezizomycotina</taxon>
        <taxon>Dothideomycetes</taxon>
        <taxon>Dothideomycetidae</taxon>
        <taxon>Myriangiales</taxon>
        <taxon>Elsinoaceae</taxon>
        <taxon>Sphaceloma</taxon>
    </lineage>
</organism>
<gene>
    <name evidence="1" type="ORF">CAC42_8239</name>
</gene>
<accession>A0A2K1QJA4</accession>
<dbReference type="EMBL" id="NKHZ01000080">
    <property type="protein sequence ID" value="PNS15238.1"/>
    <property type="molecule type" value="Genomic_DNA"/>
</dbReference>
<dbReference type="InParanoid" id="A0A2K1QJA4"/>
<name>A0A2K1QJA4_9PEZI</name>
<reference evidence="1 2" key="1">
    <citation type="submission" date="2017-06" db="EMBL/GenBank/DDBJ databases">
        <title>Draft genome sequence of a variant of Elsinoe murrayae.</title>
        <authorList>
            <person name="Cheng Q."/>
        </authorList>
    </citation>
    <scope>NUCLEOTIDE SEQUENCE [LARGE SCALE GENOMIC DNA]</scope>
    <source>
        <strain evidence="1 2">CQ-2017a</strain>
    </source>
</reference>
<protein>
    <submittedName>
        <fullName evidence="1">Uncharacterized protein</fullName>
    </submittedName>
</protein>
<sequence>MSIPLILCGRIPSHVEGISRILNGQGYEMTHTFHDFATASQKLPAIAHDPSTRPRALIIGRGFSDDEQNELIKTASSQGQGPGIAFLVARPELLTPELKAKIGYAWDGNGPPPVEVLAGRIRESLRLRGIEAGGVRAQGLEEDGVFGF</sequence>
<dbReference type="Proteomes" id="UP000243797">
    <property type="component" value="Unassembled WGS sequence"/>
</dbReference>
<comment type="caution">
    <text evidence="1">The sequence shown here is derived from an EMBL/GenBank/DDBJ whole genome shotgun (WGS) entry which is preliminary data.</text>
</comment>
<keyword evidence="2" id="KW-1185">Reference proteome</keyword>
<evidence type="ECO:0000313" key="1">
    <source>
        <dbReference type="EMBL" id="PNS15238.1"/>
    </source>
</evidence>
<proteinExistence type="predicted"/>
<evidence type="ECO:0000313" key="2">
    <source>
        <dbReference type="Proteomes" id="UP000243797"/>
    </source>
</evidence>
<dbReference type="AlphaFoldDB" id="A0A2K1QJA4"/>
<dbReference type="OrthoDB" id="3649348at2759"/>